<evidence type="ECO:0000313" key="2">
    <source>
        <dbReference type="EMBL" id="RVW86421.1"/>
    </source>
</evidence>
<feature type="region of interest" description="Disordered" evidence="1">
    <location>
        <begin position="1"/>
        <end position="53"/>
    </location>
</feature>
<sequence length="212" mass="23112">MQNPVSDVLVECGGSNRGAEGAGGRPAKGTVLESKKGGLGTGPAGSVEEERKADWDVRLTLSPKVSRAPLQPSVEEVWRVIEGVSSSTPFLLPIEALGVREEGFVAADGFKATREDCDPLPVVLAEDSASVLDSRQCPGMPTEGFEDEILYLIRRMKERIDQRGPEGTTRRARSMSSKFERELKKLEWTMSYKRARNDSGLDKSDGAFILGR</sequence>
<protein>
    <submittedName>
        <fullName evidence="2">Uncharacterized protein</fullName>
    </submittedName>
</protein>
<organism evidence="2 3">
    <name type="scientific">Vitis vinifera</name>
    <name type="common">Grape</name>
    <dbReference type="NCBI Taxonomy" id="29760"/>
    <lineage>
        <taxon>Eukaryota</taxon>
        <taxon>Viridiplantae</taxon>
        <taxon>Streptophyta</taxon>
        <taxon>Embryophyta</taxon>
        <taxon>Tracheophyta</taxon>
        <taxon>Spermatophyta</taxon>
        <taxon>Magnoliopsida</taxon>
        <taxon>eudicotyledons</taxon>
        <taxon>Gunneridae</taxon>
        <taxon>Pentapetalae</taxon>
        <taxon>rosids</taxon>
        <taxon>Vitales</taxon>
        <taxon>Vitaceae</taxon>
        <taxon>Viteae</taxon>
        <taxon>Vitis</taxon>
    </lineage>
</organism>
<dbReference type="AlphaFoldDB" id="A0A438HPN8"/>
<gene>
    <name evidence="2" type="ORF">CK203_035549</name>
</gene>
<reference evidence="2 3" key="1">
    <citation type="journal article" date="2018" name="PLoS Genet.">
        <title>Population sequencing reveals clonal diversity and ancestral inbreeding in the grapevine cultivar Chardonnay.</title>
        <authorList>
            <person name="Roach M.J."/>
            <person name="Johnson D.L."/>
            <person name="Bohlmann J."/>
            <person name="van Vuuren H.J."/>
            <person name="Jones S.J."/>
            <person name="Pretorius I.S."/>
            <person name="Schmidt S.A."/>
            <person name="Borneman A.R."/>
        </authorList>
    </citation>
    <scope>NUCLEOTIDE SEQUENCE [LARGE SCALE GENOMIC DNA]</scope>
    <source>
        <strain evidence="3">cv. Chardonnay</strain>
        <tissue evidence="2">Leaf</tissue>
    </source>
</reference>
<comment type="caution">
    <text evidence="2">The sequence shown here is derived from an EMBL/GenBank/DDBJ whole genome shotgun (WGS) entry which is preliminary data.</text>
</comment>
<evidence type="ECO:0000256" key="1">
    <source>
        <dbReference type="SAM" id="MobiDB-lite"/>
    </source>
</evidence>
<dbReference type="EMBL" id="QGNW01000194">
    <property type="protein sequence ID" value="RVW86421.1"/>
    <property type="molecule type" value="Genomic_DNA"/>
</dbReference>
<name>A0A438HPN8_VITVI</name>
<evidence type="ECO:0000313" key="3">
    <source>
        <dbReference type="Proteomes" id="UP000288805"/>
    </source>
</evidence>
<dbReference type="Proteomes" id="UP000288805">
    <property type="component" value="Unassembled WGS sequence"/>
</dbReference>
<accession>A0A438HPN8</accession>
<proteinExistence type="predicted"/>